<gene>
    <name evidence="3" type="ORF">EOD42_03715</name>
</gene>
<evidence type="ECO:0000256" key="1">
    <source>
        <dbReference type="ARBA" id="ARBA00023027"/>
    </source>
</evidence>
<dbReference type="OrthoDB" id="9801785at2"/>
<dbReference type="EMBL" id="SACL01000001">
    <property type="protein sequence ID" value="RVT99218.1"/>
    <property type="molecule type" value="Genomic_DNA"/>
</dbReference>
<dbReference type="Proteomes" id="UP000282957">
    <property type="component" value="Unassembled WGS sequence"/>
</dbReference>
<reference evidence="3 4" key="1">
    <citation type="submission" date="2019-01" db="EMBL/GenBank/DDBJ databases">
        <authorList>
            <person name="Chen W.-M."/>
        </authorList>
    </citation>
    <scope>NUCLEOTIDE SEQUENCE [LARGE SCALE GENOMIC DNA]</scope>
    <source>
        <strain evidence="3 4">CCP-6</strain>
    </source>
</reference>
<evidence type="ECO:0000313" key="4">
    <source>
        <dbReference type="Proteomes" id="UP000282957"/>
    </source>
</evidence>
<feature type="domain" description="NAD-dependent epimerase/dehydratase" evidence="2">
    <location>
        <begin position="3"/>
        <end position="235"/>
    </location>
</feature>
<dbReference type="AlphaFoldDB" id="A0A437MNJ6"/>
<dbReference type="Pfam" id="PF01370">
    <property type="entry name" value="Epimerase"/>
    <property type="match status" value="1"/>
</dbReference>
<dbReference type="InterPro" id="IPR001509">
    <property type="entry name" value="Epimerase_deHydtase"/>
</dbReference>
<dbReference type="PRINTS" id="PR01713">
    <property type="entry name" value="NUCEPIMERASE"/>
</dbReference>
<dbReference type="Gene3D" id="3.40.50.720">
    <property type="entry name" value="NAD(P)-binding Rossmann-like Domain"/>
    <property type="match status" value="1"/>
</dbReference>
<dbReference type="InterPro" id="IPR036291">
    <property type="entry name" value="NAD(P)-bd_dom_sf"/>
</dbReference>
<sequence length="333" mass="36819">MRVLITGSAGFIGFHLARRLLAKGHTVAGIDNMNAYYDVALKQARHAILSEDPRFTPHVLDITDRPALEAVVDGLRPELVVHLAAQAGVRHALKAPEDYVSSNIQGSFHVLEACRKHPPAHLLMASTSSVYGATDKLPFREDDQADTALNIYAASKRSMEVMAHSHAHLWKLPVTCFRFFTVYGPWGRPDMALFRFTRAILAGEPIEVYGHGRMARDFTYVDDLVEAITRLAAHPPVEGHQVGEMDSLSPVAPFRVVNIGGGNPVQLMDFIAAVESALGRQAEKLYRDRQPGEVETTWAEPALLRALTGEVPETPVTRGVQEFVAWYREFYGA</sequence>
<keyword evidence="1" id="KW-0520">NAD</keyword>
<accession>A0A437MNJ6</accession>
<evidence type="ECO:0000313" key="3">
    <source>
        <dbReference type="EMBL" id="RVT99218.1"/>
    </source>
</evidence>
<dbReference type="RefSeq" id="WP_127786009.1">
    <property type="nucleotide sequence ID" value="NZ_SACL01000001.1"/>
</dbReference>
<name>A0A437MNJ6_9PROT</name>
<keyword evidence="4" id="KW-1185">Reference proteome</keyword>
<dbReference type="SUPFAM" id="SSF51735">
    <property type="entry name" value="NAD(P)-binding Rossmann-fold domains"/>
    <property type="match status" value="1"/>
</dbReference>
<organism evidence="3 4">
    <name type="scientific">Rhodovarius crocodyli</name>
    <dbReference type="NCBI Taxonomy" id="1979269"/>
    <lineage>
        <taxon>Bacteria</taxon>
        <taxon>Pseudomonadati</taxon>
        <taxon>Pseudomonadota</taxon>
        <taxon>Alphaproteobacteria</taxon>
        <taxon>Acetobacterales</taxon>
        <taxon>Roseomonadaceae</taxon>
        <taxon>Rhodovarius</taxon>
    </lineage>
</organism>
<dbReference type="PANTHER" id="PTHR43574">
    <property type="entry name" value="EPIMERASE-RELATED"/>
    <property type="match status" value="1"/>
</dbReference>
<protein>
    <submittedName>
        <fullName evidence="3">SDR family NAD(P)-dependent oxidoreductase</fullName>
    </submittedName>
</protein>
<proteinExistence type="predicted"/>
<comment type="caution">
    <text evidence="3">The sequence shown here is derived from an EMBL/GenBank/DDBJ whole genome shotgun (WGS) entry which is preliminary data.</text>
</comment>
<evidence type="ECO:0000259" key="2">
    <source>
        <dbReference type="Pfam" id="PF01370"/>
    </source>
</evidence>